<proteinExistence type="predicted"/>
<reference evidence="1 2" key="1">
    <citation type="journal article" date="2021" name="Front. Genet.">
        <title>Chromosome-Level Genome Assembly Reveals Significant Gene Expansion in the Toll and IMD Signaling Pathways of Dendrolimus kikuchii.</title>
        <authorList>
            <person name="Zhou J."/>
            <person name="Wu P."/>
            <person name="Xiong Z."/>
            <person name="Liu N."/>
            <person name="Zhao N."/>
            <person name="Ji M."/>
            <person name="Qiu Y."/>
            <person name="Yang B."/>
        </authorList>
    </citation>
    <scope>NUCLEOTIDE SEQUENCE [LARGE SCALE GENOMIC DNA]</scope>
    <source>
        <strain evidence="1">Ann1</strain>
    </source>
</reference>
<dbReference type="Proteomes" id="UP000824533">
    <property type="component" value="Linkage Group LG12"/>
</dbReference>
<name>A0ACC1D0F1_9NEOP</name>
<dbReference type="EMBL" id="CM034398">
    <property type="protein sequence ID" value="KAJ0177449.1"/>
    <property type="molecule type" value="Genomic_DNA"/>
</dbReference>
<protein>
    <submittedName>
        <fullName evidence="1">Uncharacterized protein</fullName>
    </submittedName>
</protein>
<organism evidence="1 2">
    <name type="scientific">Dendrolimus kikuchii</name>
    <dbReference type="NCBI Taxonomy" id="765133"/>
    <lineage>
        <taxon>Eukaryota</taxon>
        <taxon>Metazoa</taxon>
        <taxon>Ecdysozoa</taxon>
        <taxon>Arthropoda</taxon>
        <taxon>Hexapoda</taxon>
        <taxon>Insecta</taxon>
        <taxon>Pterygota</taxon>
        <taxon>Neoptera</taxon>
        <taxon>Endopterygota</taxon>
        <taxon>Lepidoptera</taxon>
        <taxon>Glossata</taxon>
        <taxon>Ditrysia</taxon>
        <taxon>Bombycoidea</taxon>
        <taxon>Lasiocampidae</taxon>
        <taxon>Dendrolimus</taxon>
    </lineage>
</organism>
<gene>
    <name evidence="1" type="ORF">K1T71_007458</name>
</gene>
<keyword evidence="2" id="KW-1185">Reference proteome</keyword>
<sequence>MNVYSKNTNIIFKRKLWIIFLLLVVVFIYWCLPVKDIVTDDLFIFRWNPSGQDINCHTRDDGDALPAAEGKYTPKENSIFFHETSCRGGFDSRQACAVESAARLHPTREIHVLFSAPVEERVLKHSCLAKLQTYPNIKLSRVHIARYAKGTPLEAMVNSDQLSKSNWHVEHTSDVLRYLTLYKWGGIYLDTDTLVVKPFDDLGGNWVGREDSTLVNAAVIGIANDKLGRKMIGDVVRELNNTYKPEMWNYNGPGSITRVLRRICKSPKLVDWTAENCQGFPVYGPEYFYPVHYSKFSDYFKAGTVINSPAAYTHHFWNKLSKDIAVKSDSPYAVMAREFCPEIYDMYGDSFGQ</sequence>
<accession>A0ACC1D0F1</accession>
<evidence type="ECO:0000313" key="2">
    <source>
        <dbReference type="Proteomes" id="UP000824533"/>
    </source>
</evidence>
<evidence type="ECO:0000313" key="1">
    <source>
        <dbReference type="EMBL" id="KAJ0177449.1"/>
    </source>
</evidence>
<comment type="caution">
    <text evidence="1">The sequence shown here is derived from an EMBL/GenBank/DDBJ whole genome shotgun (WGS) entry which is preliminary data.</text>
</comment>